<evidence type="ECO:0000259" key="3">
    <source>
        <dbReference type="Pfam" id="PF03171"/>
    </source>
</evidence>
<proteinExistence type="predicted"/>
<evidence type="ECO:0000313" key="6">
    <source>
        <dbReference type="EMBL" id="CAI0422560.1"/>
    </source>
</evidence>
<keyword evidence="2" id="KW-0408">Iron</keyword>
<comment type="caution">
    <text evidence="5">The sequence shown here is derived from an EMBL/GenBank/DDBJ whole genome shotgun (WGS) entry which is preliminary data.</text>
</comment>
<keyword evidence="1" id="KW-0479">Metal-binding</keyword>
<protein>
    <recommendedName>
        <fullName evidence="8">Fe2OG dioxygenase domain-containing protein</fullName>
    </recommendedName>
</protein>
<sequence>MGSETPILPVIDITNLGQPGSPEWELVRSQVWKASEEYGAFKITDTKIPLEIPHGVMKGMKELFDLPLQTLTANVSSEPFGGYIGKSTFAPLFESVGIVHPDNIEKVEAFSAVFWPGGNPSFTKSVIAFAGRAAELEGTIWRMVMESLGLESHVDGHVDSVVLSVRGIRYDAPGSEEEKVVGLDSHMDQGVTAILYGNHVDGLEVEDKDGRWFAARYSEGSFIVILGESFHAWTNGRVYSPYHRVRLSGRETRYTFGMFSGFKEGYTVKAPEELVDEQHRLLYKPFDFKEFLAVRLEETKKMYNSSTIANYSPIKAYFGA</sequence>
<evidence type="ECO:0000256" key="1">
    <source>
        <dbReference type="ARBA" id="ARBA00022723"/>
    </source>
</evidence>
<dbReference type="AlphaFoldDB" id="A0AAV0KJJ4"/>
<gene>
    <name evidence="5" type="ORF">LITE_LOCUS19181</name>
    <name evidence="6" type="ORF">LITE_LOCUS19182</name>
</gene>
<dbReference type="Gene3D" id="2.60.120.330">
    <property type="entry name" value="B-lactam Antibiotic, Isopenicillin N Synthase, Chain"/>
    <property type="match status" value="1"/>
</dbReference>
<evidence type="ECO:0000259" key="4">
    <source>
        <dbReference type="Pfam" id="PF14226"/>
    </source>
</evidence>
<dbReference type="InterPro" id="IPR027443">
    <property type="entry name" value="IPNS-like_sf"/>
</dbReference>
<dbReference type="Pfam" id="PF03171">
    <property type="entry name" value="2OG-FeII_Oxy"/>
    <property type="match status" value="1"/>
</dbReference>
<dbReference type="Proteomes" id="UP001154282">
    <property type="component" value="Unassembled WGS sequence"/>
</dbReference>
<dbReference type="GO" id="GO:0046872">
    <property type="term" value="F:metal ion binding"/>
    <property type="evidence" value="ECO:0007669"/>
    <property type="project" value="UniProtKB-KW"/>
</dbReference>
<evidence type="ECO:0000256" key="2">
    <source>
        <dbReference type="ARBA" id="ARBA00023004"/>
    </source>
</evidence>
<evidence type="ECO:0008006" key="8">
    <source>
        <dbReference type="Google" id="ProtNLM"/>
    </source>
</evidence>
<dbReference type="InterPro" id="IPR026992">
    <property type="entry name" value="DIOX_N"/>
</dbReference>
<dbReference type="EMBL" id="CAMGYJ010000005">
    <property type="protein sequence ID" value="CAI0422560.1"/>
    <property type="molecule type" value="Genomic_DNA"/>
</dbReference>
<dbReference type="SUPFAM" id="SSF51197">
    <property type="entry name" value="Clavaminate synthase-like"/>
    <property type="match status" value="1"/>
</dbReference>
<dbReference type="Pfam" id="PF14226">
    <property type="entry name" value="DIOX_N"/>
    <property type="match status" value="1"/>
</dbReference>
<dbReference type="EMBL" id="CAMGYJ010000005">
    <property type="protein sequence ID" value="CAI0422559.1"/>
    <property type="molecule type" value="Genomic_DNA"/>
</dbReference>
<evidence type="ECO:0000313" key="7">
    <source>
        <dbReference type="Proteomes" id="UP001154282"/>
    </source>
</evidence>
<evidence type="ECO:0000313" key="5">
    <source>
        <dbReference type="EMBL" id="CAI0422559.1"/>
    </source>
</evidence>
<feature type="domain" description="Isopenicillin N synthase-like Fe(2+) 2OG dioxygenase" evidence="3">
    <location>
        <begin position="169"/>
        <end position="259"/>
    </location>
</feature>
<feature type="domain" description="Non-haem dioxygenase N-terminal" evidence="4">
    <location>
        <begin position="8"/>
        <end position="86"/>
    </location>
</feature>
<keyword evidence="7" id="KW-1185">Reference proteome</keyword>
<dbReference type="InterPro" id="IPR050231">
    <property type="entry name" value="Iron_ascorbate_oxido_reductase"/>
</dbReference>
<organism evidence="5 7">
    <name type="scientific">Linum tenue</name>
    <dbReference type="NCBI Taxonomy" id="586396"/>
    <lineage>
        <taxon>Eukaryota</taxon>
        <taxon>Viridiplantae</taxon>
        <taxon>Streptophyta</taxon>
        <taxon>Embryophyta</taxon>
        <taxon>Tracheophyta</taxon>
        <taxon>Spermatophyta</taxon>
        <taxon>Magnoliopsida</taxon>
        <taxon>eudicotyledons</taxon>
        <taxon>Gunneridae</taxon>
        <taxon>Pentapetalae</taxon>
        <taxon>rosids</taxon>
        <taxon>fabids</taxon>
        <taxon>Malpighiales</taxon>
        <taxon>Linaceae</taxon>
        <taxon>Linum</taxon>
    </lineage>
</organism>
<dbReference type="PANTHER" id="PTHR47990">
    <property type="entry name" value="2-OXOGLUTARATE (2OG) AND FE(II)-DEPENDENT OXYGENASE SUPERFAMILY PROTEIN-RELATED"/>
    <property type="match status" value="1"/>
</dbReference>
<name>A0AAV0KJJ4_9ROSI</name>
<accession>A0AAV0KJJ4</accession>
<dbReference type="InterPro" id="IPR044861">
    <property type="entry name" value="IPNS-like_FE2OG_OXY"/>
</dbReference>
<reference evidence="5" key="1">
    <citation type="submission" date="2022-08" db="EMBL/GenBank/DDBJ databases">
        <authorList>
            <person name="Gutierrez-Valencia J."/>
        </authorList>
    </citation>
    <scope>NUCLEOTIDE SEQUENCE</scope>
</reference>